<keyword evidence="7" id="KW-1185">Reference proteome</keyword>
<dbReference type="InterPro" id="IPR001173">
    <property type="entry name" value="Glyco_trans_2-like"/>
</dbReference>
<dbReference type="Proteomes" id="UP000327000">
    <property type="component" value="Unassembled WGS sequence"/>
</dbReference>
<dbReference type="RefSeq" id="WP_152265697.1">
    <property type="nucleotide sequence ID" value="NZ_VOKX01000116.1"/>
</dbReference>
<comment type="similarity">
    <text evidence="2">Belongs to the glycosyltransferase 2 family.</text>
</comment>
<dbReference type="AlphaFoldDB" id="A0A5N5VZI2"/>
<dbReference type="InterPro" id="IPR029044">
    <property type="entry name" value="Nucleotide-diphossugar_trans"/>
</dbReference>
<dbReference type="GO" id="GO:0016757">
    <property type="term" value="F:glycosyltransferase activity"/>
    <property type="evidence" value="ECO:0007669"/>
    <property type="project" value="UniProtKB-KW"/>
</dbReference>
<comment type="pathway">
    <text evidence="1">Cell wall biogenesis; cell wall polysaccharide biosynthesis.</text>
</comment>
<organism evidence="6 7">
    <name type="scientific">Streptomyces mobaraensis</name>
    <name type="common">Streptoverticillium mobaraense</name>
    <dbReference type="NCBI Taxonomy" id="35621"/>
    <lineage>
        <taxon>Bacteria</taxon>
        <taxon>Bacillati</taxon>
        <taxon>Actinomycetota</taxon>
        <taxon>Actinomycetes</taxon>
        <taxon>Kitasatosporales</taxon>
        <taxon>Streptomycetaceae</taxon>
        <taxon>Streptomyces</taxon>
    </lineage>
</organism>
<name>A0A5N5VZI2_STRMB</name>
<dbReference type="EMBL" id="VOKX01000116">
    <property type="protein sequence ID" value="KAB7834305.1"/>
    <property type="molecule type" value="Genomic_DNA"/>
</dbReference>
<proteinExistence type="inferred from homology"/>
<dbReference type="Pfam" id="PF00535">
    <property type="entry name" value="Glycos_transf_2"/>
    <property type="match status" value="1"/>
</dbReference>
<evidence type="ECO:0000313" key="7">
    <source>
        <dbReference type="Proteomes" id="UP000327000"/>
    </source>
</evidence>
<feature type="domain" description="Glycosyltransferase 2-like" evidence="5">
    <location>
        <begin position="15"/>
        <end position="133"/>
    </location>
</feature>
<evidence type="ECO:0000259" key="5">
    <source>
        <dbReference type="Pfam" id="PF00535"/>
    </source>
</evidence>
<evidence type="ECO:0000256" key="1">
    <source>
        <dbReference type="ARBA" id="ARBA00004776"/>
    </source>
</evidence>
<dbReference type="Gene3D" id="3.90.550.10">
    <property type="entry name" value="Spore Coat Polysaccharide Biosynthesis Protein SpsA, Chain A"/>
    <property type="match status" value="1"/>
</dbReference>
<reference evidence="6 7" key="1">
    <citation type="journal article" date="2019" name="Microb. Cell Fact.">
        <title>Exploring novel herbicidin analogues by transcriptional regulator overexpression and MS/MS molecular networking.</title>
        <authorList>
            <person name="Shi Y."/>
            <person name="Gu R."/>
            <person name="Li Y."/>
            <person name="Wang X."/>
            <person name="Ren W."/>
            <person name="Li X."/>
            <person name="Wang L."/>
            <person name="Xie Y."/>
            <person name="Hong B."/>
        </authorList>
    </citation>
    <scope>NUCLEOTIDE SEQUENCE [LARGE SCALE GENOMIC DNA]</scope>
    <source>
        <strain evidence="6 7">US-43</strain>
    </source>
</reference>
<dbReference type="PANTHER" id="PTHR43179:SF12">
    <property type="entry name" value="GALACTOFURANOSYLTRANSFERASE GLFT2"/>
    <property type="match status" value="1"/>
</dbReference>
<evidence type="ECO:0000256" key="4">
    <source>
        <dbReference type="ARBA" id="ARBA00022679"/>
    </source>
</evidence>
<dbReference type="SUPFAM" id="SSF53448">
    <property type="entry name" value="Nucleotide-diphospho-sugar transferases"/>
    <property type="match status" value="1"/>
</dbReference>
<evidence type="ECO:0000256" key="2">
    <source>
        <dbReference type="ARBA" id="ARBA00006739"/>
    </source>
</evidence>
<evidence type="ECO:0000256" key="3">
    <source>
        <dbReference type="ARBA" id="ARBA00022676"/>
    </source>
</evidence>
<dbReference type="PANTHER" id="PTHR43179">
    <property type="entry name" value="RHAMNOSYLTRANSFERASE WBBL"/>
    <property type="match status" value="1"/>
</dbReference>
<protein>
    <submittedName>
        <fullName evidence="6">Glycosyltransferase</fullName>
    </submittedName>
</protein>
<keyword evidence="3" id="KW-0328">Glycosyltransferase</keyword>
<accession>A0A5N5VZI2</accession>
<keyword evidence="4 6" id="KW-0808">Transferase</keyword>
<comment type="caution">
    <text evidence="6">The sequence shown here is derived from an EMBL/GenBank/DDBJ whole genome shotgun (WGS) entry which is preliminary data.</text>
</comment>
<evidence type="ECO:0000313" key="6">
    <source>
        <dbReference type="EMBL" id="KAB7834305.1"/>
    </source>
</evidence>
<sequence length="360" mass="37845">MNSIPGTASSFGYAVVIPTVGRPCLADCLDALASSAGPEPREVVVVDDRRGPRHARPPLPLAALGTLRPRASVLSSGGRGPAAARNTGRRAVDSPWVVFLDDDVLVGPAWRDDLAGDLLRAGPDVAGVQGVVEVPLPSGRRPTDWERNTAGLADARWATADMAYRTAVLEAVGGFDERFPRAFREDADLALRVLATGRRLERGTRTTRHPVRPAGPWVSVRTQAGNADDALMRRLHGPDWWERAGAPRGRLRGHAMVTAAGTLAAALALSGHPGAGAAAAVGWALGTAEFAWARIAPGPRTAPEVAAMLATSAVIPPLAVCHRLRGTWRHRGVRPVRPAAGGPLVVPVPVRTAPRKGVRP</sequence>
<dbReference type="OrthoDB" id="9781367at2"/>
<gene>
    <name evidence="6" type="ORF">FRZ00_30365</name>
</gene>